<name>A0A7Y6NKY1_9BURK</name>
<feature type="transmembrane region" description="Helical" evidence="1">
    <location>
        <begin position="12"/>
        <end position="31"/>
    </location>
</feature>
<reference evidence="3 4" key="1">
    <citation type="submission" date="2020-06" db="EMBL/GenBank/DDBJ databases">
        <title>Schlegella sp. ID0723 isolated from air conditioner.</title>
        <authorList>
            <person name="Kim D.Y."/>
            <person name="Kim D.-U."/>
        </authorList>
    </citation>
    <scope>NUCLEOTIDE SEQUENCE [LARGE SCALE GENOMIC DNA]</scope>
    <source>
        <strain evidence="3 4">ID0723</strain>
    </source>
</reference>
<dbReference type="AlphaFoldDB" id="A0A7Y6NKY1"/>
<dbReference type="RefSeq" id="WP_176066519.1">
    <property type="nucleotide sequence ID" value="NZ_JABWMJ010000002.1"/>
</dbReference>
<proteinExistence type="predicted"/>
<comment type="caution">
    <text evidence="3">The sequence shown here is derived from an EMBL/GenBank/DDBJ whole genome shotgun (WGS) entry which is preliminary data.</text>
</comment>
<sequence>MLYPLLKTIHLLGIVAWVGGMFFAHVCLRPALAGFDAPVRLEVMGATLRRFFLVVAIAATLVVATGVALIARASIAQWRAGIPFTMAVDWYVMTIIGFVMVGVFVHIRLVLWRRMKRAVDAGDWPSGARALASIRRAVLVNLVLGVVVIVVTRFSGAA</sequence>
<dbReference type="Proteomes" id="UP000529637">
    <property type="component" value="Unassembled WGS sequence"/>
</dbReference>
<organism evidence="3 4">
    <name type="scientific">Piscinibacter koreensis</name>
    <dbReference type="NCBI Taxonomy" id="2742824"/>
    <lineage>
        <taxon>Bacteria</taxon>
        <taxon>Pseudomonadati</taxon>
        <taxon>Pseudomonadota</taxon>
        <taxon>Betaproteobacteria</taxon>
        <taxon>Burkholderiales</taxon>
        <taxon>Sphaerotilaceae</taxon>
        <taxon>Piscinibacter</taxon>
    </lineage>
</organism>
<evidence type="ECO:0000313" key="4">
    <source>
        <dbReference type="Proteomes" id="UP000529637"/>
    </source>
</evidence>
<feature type="transmembrane region" description="Helical" evidence="1">
    <location>
        <begin position="90"/>
        <end position="111"/>
    </location>
</feature>
<evidence type="ECO:0000313" key="3">
    <source>
        <dbReference type="EMBL" id="NUZ05002.1"/>
    </source>
</evidence>
<feature type="transmembrane region" description="Helical" evidence="1">
    <location>
        <begin position="138"/>
        <end position="156"/>
    </location>
</feature>
<evidence type="ECO:0000259" key="2">
    <source>
        <dbReference type="Pfam" id="PF05425"/>
    </source>
</evidence>
<keyword evidence="1" id="KW-0472">Membrane</keyword>
<protein>
    <submittedName>
        <fullName evidence="3">CopD family protein</fullName>
    </submittedName>
</protein>
<evidence type="ECO:0000256" key="1">
    <source>
        <dbReference type="SAM" id="Phobius"/>
    </source>
</evidence>
<keyword evidence="4" id="KW-1185">Reference proteome</keyword>
<accession>A0A7Y6NKY1</accession>
<keyword evidence="1" id="KW-1133">Transmembrane helix</keyword>
<dbReference type="EMBL" id="JABWMJ010000002">
    <property type="protein sequence ID" value="NUZ05002.1"/>
    <property type="molecule type" value="Genomic_DNA"/>
</dbReference>
<dbReference type="InterPro" id="IPR008457">
    <property type="entry name" value="Cu-R_CopD_dom"/>
</dbReference>
<feature type="domain" description="Copper resistance protein D" evidence="2">
    <location>
        <begin position="46"/>
        <end position="152"/>
    </location>
</feature>
<keyword evidence="1" id="KW-0812">Transmembrane</keyword>
<gene>
    <name evidence="3" type="ORF">HQN59_04420</name>
</gene>
<dbReference type="GO" id="GO:0016020">
    <property type="term" value="C:membrane"/>
    <property type="evidence" value="ECO:0007669"/>
    <property type="project" value="InterPro"/>
</dbReference>
<dbReference type="Pfam" id="PF05425">
    <property type="entry name" value="CopD"/>
    <property type="match status" value="1"/>
</dbReference>
<feature type="transmembrane region" description="Helical" evidence="1">
    <location>
        <begin position="51"/>
        <end position="70"/>
    </location>
</feature>